<keyword evidence="8" id="KW-0479">Metal-binding</keyword>
<evidence type="ECO:0000256" key="14">
    <source>
        <dbReference type="RuleBase" id="RU003923"/>
    </source>
</evidence>
<keyword evidence="18" id="KW-1185">Reference proteome</keyword>
<dbReference type="GO" id="GO:0015627">
    <property type="term" value="C:type II protein secretion system complex"/>
    <property type="evidence" value="ECO:0007669"/>
    <property type="project" value="InterPro"/>
</dbReference>
<feature type="domain" description="Type II secretion system protein GspF" evidence="16">
    <location>
        <begin position="278"/>
        <end position="400"/>
    </location>
</feature>
<comment type="subcellular location">
    <subcellularLocation>
        <location evidence="2 14">Cell inner membrane</location>
        <topology evidence="2 14">Multi-pass membrane protein</topology>
    </subcellularLocation>
</comment>
<keyword evidence="12 15" id="KW-0472">Membrane</keyword>
<gene>
    <name evidence="17" type="primary">xcpS</name>
    <name evidence="17" type="ORF">HH1059_25040</name>
</gene>
<dbReference type="NCBIfam" id="TIGR02120">
    <property type="entry name" value="GspF"/>
    <property type="match status" value="1"/>
</dbReference>
<name>A0A0X8X6K4_HALHR</name>
<dbReference type="RefSeq" id="WP_096406622.1">
    <property type="nucleotide sequence ID" value="NZ_AP017372.2"/>
</dbReference>
<sequence>MPAFEYQALDANGRTRNGVLEGDSARQIRSKLREQSMVPLAVEQVGDREQQSGAEGGISLRLPRRGVKAGDLALITRQMATLVRSGLPLEEVLLTVSRQTERKRLKSVMLSVRTKVTEGYGLSSALADFPHIFPDVYRTSVAAGEQSGYLDVVLERLAEYAEKRQQMRQKVQLALFYPLLLTVMAVLVTIALLGYIVPEVVQVFDNIGQELPPLTIGLIALSEAVQDYGPYAGLATGGAILVGSQLLRRPGPRRTYDLLLLRTPLLNRLVRGTNTARFARTLAIVSASGVPILEALRISSQVVGNVAMREAIEDAARQVREGGSLAKSLESSGYFPPMTVHLIASGESGGNLTEMLGRAAESQEQEMETTTSVLVGLFEPALILIMGAVVLTIVMAILLPIFEINQLVQ</sequence>
<keyword evidence="10" id="KW-0653">Protein transport</keyword>
<dbReference type="Gene3D" id="1.20.81.30">
    <property type="entry name" value="Type II secretion system (T2SS), domain F"/>
    <property type="match status" value="2"/>
</dbReference>
<evidence type="ECO:0000256" key="4">
    <source>
        <dbReference type="ARBA" id="ARBA00022448"/>
    </source>
</evidence>
<evidence type="ECO:0000256" key="8">
    <source>
        <dbReference type="ARBA" id="ARBA00022723"/>
    </source>
</evidence>
<organism evidence="17 18">
    <name type="scientific">Halorhodospira halochloris</name>
    <name type="common">Ectothiorhodospira halochloris</name>
    <dbReference type="NCBI Taxonomy" id="1052"/>
    <lineage>
        <taxon>Bacteria</taxon>
        <taxon>Pseudomonadati</taxon>
        <taxon>Pseudomonadota</taxon>
        <taxon>Gammaproteobacteria</taxon>
        <taxon>Chromatiales</taxon>
        <taxon>Ectothiorhodospiraceae</taxon>
        <taxon>Halorhodospira</taxon>
    </lineage>
</organism>
<dbReference type="PANTHER" id="PTHR30012:SF0">
    <property type="entry name" value="TYPE II SECRETION SYSTEM PROTEIN F-RELATED"/>
    <property type="match status" value="1"/>
</dbReference>
<dbReference type="AlphaFoldDB" id="A0A0X8X6K4"/>
<dbReference type="PANTHER" id="PTHR30012">
    <property type="entry name" value="GENERAL SECRETION PATHWAY PROTEIN"/>
    <property type="match status" value="1"/>
</dbReference>
<dbReference type="InterPro" id="IPR011850">
    <property type="entry name" value="T2SS_GspF"/>
</dbReference>
<feature type="transmembrane region" description="Helical" evidence="15">
    <location>
        <begin position="173"/>
        <end position="197"/>
    </location>
</feature>
<dbReference type="GO" id="GO:0005886">
    <property type="term" value="C:plasma membrane"/>
    <property type="evidence" value="ECO:0007669"/>
    <property type="project" value="UniProtKB-SubCell"/>
</dbReference>
<dbReference type="InterPro" id="IPR003004">
    <property type="entry name" value="GspF/PilC"/>
</dbReference>
<dbReference type="InterPro" id="IPR018076">
    <property type="entry name" value="T2SS_GspF_dom"/>
</dbReference>
<evidence type="ECO:0000256" key="11">
    <source>
        <dbReference type="ARBA" id="ARBA00022989"/>
    </source>
</evidence>
<dbReference type="KEGG" id="hhk:HH1059_25040"/>
<evidence type="ECO:0000256" key="3">
    <source>
        <dbReference type="ARBA" id="ARBA00005745"/>
    </source>
</evidence>
<proteinExistence type="inferred from homology"/>
<evidence type="ECO:0000256" key="1">
    <source>
        <dbReference type="ARBA" id="ARBA00002684"/>
    </source>
</evidence>
<evidence type="ECO:0000256" key="5">
    <source>
        <dbReference type="ARBA" id="ARBA00022475"/>
    </source>
</evidence>
<dbReference type="InterPro" id="IPR001992">
    <property type="entry name" value="T2SS_GspF/T4SS_PilC_CS"/>
</dbReference>
<dbReference type="Pfam" id="PF00482">
    <property type="entry name" value="T2SSF"/>
    <property type="match status" value="2"/>
</dbReference>
<evidence type="ECO:0000259" key="16">
    <source>
        <dbReference type="Pfam" id="PF00482"/>
    </source>
</evidence>
<evidence type="ECO:0000256" key="2">
    <source>
        <dbReference type="ARBA" id="ARBA00004429"/>
    </source>
</evidence>
<dbReference type="Proteomes" id="UP000218890">
    <property type="component" value="Chromosome"/>
</dbReference>
<keyword evidence="7 14" id="KW-0812">Transmembrane</keyword>
<dbReference type="EMBL" id="AP017372">
    <property type="protein sequence ID" value="BAU56580.1"/>
    <property type="molecule type" value="Genomic_DNA"/>
</dbReference>
<dbReference type="GO" id="GO:0015628">
    <property type="term" value="P:protein secretion by the type II secretion system"/>
    <property type="evidence" value="ECO:0007669"/>
    <property type="project" value="InterPro"/>
</dbReference>
<comment type="similarity">
    <text evidence="3 14">Belongs to the GSP F family.</text>
</comment>
<comment type="function">
    <text evidence="1">Component of the type II secretion system inner membrane complex required for the energy-dependent secretion of extracellular factors such as proteases and toxins from the periplasm.</text>
</comment>
<keyword evidence="6" id="KW-0997">Cell inner membrane</keyword>
<keyword evidence="5" id="KW-1003">Cell membrane</keyword>
<keyword evidence="11 15" id="KW-1133">Transmembrane helix</keyword>
<dbReference type="PRINTS" id="PR00812">
    <property type="entry name" value="BCTERIALGSPF"/>
</dbReference>
<dbReference type="PROSITE" id="PS00874">
    <property type="entry name" value="T2SP_F"/>
    <property type="match status" value="1"/>
</dbReference>
<protein>
    <recommendedName>
        <fullName evidence="13">General secretion pathway protein F</fullName>
    </recommendedName>
</protein>
<evidence type="ECO:0000256" key="13">
    <source>
        <dbReference type="ARBA" id="ARBA00030750"/>
    </source>
</evidence>
<feature type="domain" description="Type II secretion system protein GspF" evidence="16">
    <location>
        <begin position="76"/>
        <end position="198"/>
    </location>
</feature>
<reference evidence="17" key="1">
    <citation type="submission" date="2016-02" db="EMBL/GenBank/DDBJ databases">
        <title>Halorhodospira halochloris DSM-1059 complete genome, version 2.</title>
        <authorList>
            <person name="Tsukatani Y."/>
        </authorList>
    </citation>
    <scope>NUCLEOTIDE SEQUENCE</scope>
    <source>
        <strain evidence="17">DSM 1059</strain>
    </source>
</reference>
<evidence type="ECO:0000256" key="15">
    <source>
        <dbReference type="SAM" id="Phobius"/>
    </source>
</evidence>
<evidence type="ECO:0000256" key="9">
    <source>
        <dbReference type="ARBA" id="ARBA00022837"/>
    </source>
</evidence>
<dbReference type="FunFam" id="1.20.81.30:FF:000001">
    <property type="entry name" value="Type II secretion system protein F"/>
    <property type="match status" value="2"/>
</dbReference>
<evidence type="ECO:0000256" key="7">
    <source>
        <dbReference type="ARBA" id="ARBA00022692"/>
    </source>
</evidence>
<evidence type="ECO:0000256" key="12">
    <source>
        <dbReference type="ARBA" id="ARBA00023136"/>
    </source>
</evidence>
<evidence type="ECO:0000313" key="17">
    <source>
        <dbReference type="EMBL" id="BAU56580.1"/>
    </source>
</evidence>
<dbReference type="OrthoDB" id="9805682at2"/>
<evidence type="ECO:0000256" key="6">
    <source>
        <dbReference type="ARBA" id="ARBA00022519"/>
    </source>
</evidence>
<feature type="transmembrane region" description="Helical" evidence="15">
    <location>
        <begin position="381"/>
        <end position="402"/>
    </location>
</feature>
<dbReference type="GO" id="GO:0046872">
    <property type="term" value="F:metal ion binding"/>
    <property type="evidence" value="ECO:0007669"/>
    <property type="project" value="UniProtKB-KW"/>
</dbReference>
<dbReference type="InterPro" id="IPR042094">
    <property type="entry name" value="T2SS_GspF_sf"/>
</dbReference>
<accession>A0A0X8X6K4</accession>
<keyword evidence="4 14" id="KW-0813">Transport</keyword>
<evidence type="ECO:0000256" key="10">
    <source>
        <dbReference type="ARBA" id="ARBA00022927"/>
    </source>
</evidence>
<keyword evidence="9" id="KW-0106">Calcium</keyword>
<evidence type="ECO:0000313" key="18">
    <source>
        <dbReference type="Proteomes" id="UP000218890"/>
    </source>
</evidence>